<proteinExistence type="inferred from homology"/>
<dbReference type="PANTHER" id="PTHR43669">
    <property type="entry name" value="5-KETO-D-GLUCONATE 5-REDUCTASE"/>
    <property type="match status" value="1"/>
</dbReference>
<gene>
    <name evidence="3" type="ORF">PGLA2088_LOCUS3997</name>
</gene>
<dbReference type="EMBL" id="CAJNNW010003612">
    <property type="protein sequence ID" value="CAE8645551.1"/>
    <property type="molecule type" value="Genomic_DNA"/>
</dbReference>
<keyword evidence="2" id="KW-0560">Oxidoreductase</keyword>
<dbReference type="SUPFAM" id="SSF51735">
    <property type="entry name" value="NAD(P)-binding Rossmann-fold domains"/>
    <property type="match status" value="1"/>
</dbReference>
<comment type="similarity">
    <text evidence="1">Belongs to the short-chain dehydrogenases/reductases (SDR) family.</text>
</comment>
<evidence type="ECO:0000256" key="1">
    <source>
        <dbReference type="ARBA" id="ARBA00006484"/>
    </source>
</evidence>
<comment type="caution">
    <text evidence="3">The sequence shown here is derived from an EMBL/GenBank/DDBJ whole genome shotgun (WGS) entry which is preliminary data.</text>
</comment>
<dbReference type="InterPro" id="IPR002347">
    <property type="entry name" value="SDR_fam"/>
</dbReference>
<dbReference type="Proteomes" id="UP000626109">
    <property type="component" value="Unassembled WGS sequence"/>
</dbReference>
<dbReference type="Pfam" id="PF00106">
    <property type="entry name" value="adh_short"/>
    <property type="match status" value="1"/>
</dbReference>
<accession>A0A813I6Z7</accession>
<evidence type="ECO:0000313" key="4">
    <source>
        <dbReference type="Proteomes" id="UP000626109"/>
    </source>
</evidence>
<evidence type="ECO:0008006" key="5">
    <source>
        <dbReference type="Google" id="ProtNLM"/>
    </source>
</evidence>
<dbReference type="InterPro" id="IPR036291">
    <property type="entry name" value="NAD(P)-bd_dom_sf"/>
</dbReference>
<dbReference type="PRINTS" id="PR00081">
    <property type="entry name" value="GDHRDH"/>
</dbReference>
<dbReference type="GO" id="GO:0016491">
    <property type="term" value="F:oxidoreductase activity"/>
    <property type="evidence" value="ECO:0007669"/>
    <property type="project" value="UniProtKB-KW"/>
</dbReference>
<sequence length="323" mass="34473">MADLSGQVALITGASSGIGRVVAQELAKKGMKVVLVARREALLQKLVDEIVQAGGTAAAKTCDVSDSESLAAAFAFAEELYGGIDFVFANAGIEGNTKSTPHADTEDGMLAAVFSINTTAQAITLKYAVRSFEKRGKGGGTIVFTSSVASFCNPLMLSQLAEQPTSQRGSFIAYFASKSALDMIASAAHAAYFEQNIRVYNLNLAQFKSEMGQRLGFEQDKTPMNPVFKASVGDPIHVAEVIIAILDGTSCWPPGSAFLVDNDMTVDAKYFYAHLRDPASTGQNFGWPSVEALKAVGRDVRGHPRKVQTSRSWSLFKSFLCGC</sequence>
<dbReference type="AlphaFoldDB" id="A0A813I6Z7"/>
<evidence type="ECO:0000256" key="2">
    <source>
        <dbReference type="ARBA" id="ARBA00023002"/>
    </source>
</evidence>
<dbReference type="Gene3D" id="3.40.50.720">
    <property type="entry name" value="NAD(P)-binding Rossmann-like Domain"/>
    <property type="match status" value="1"/>
</dbReference>
<dbReference type="CDD" id="cd05233">
    <property type="entry name" value="SDR_c"/>
    <property type="match status" value="1"/>
</dbReference>
<name>A0A813I6Z7_POLGL</name>
<protein>
    <recommendedName>
        <fullName evidence="5">Protochlorophyllide reductase</fullName>
    </recommendedName>
</protein>
<dbReference type="PANTHER" id="PTHR43669:SF3">
    <property type="entry name" value="ALCOHOL DEHYDROGENASE, PUTATIVE (AFU_ORTHOLOGUE AFUA_3G03445)-RELATED"/>
    <property type="match status" value="1"/>
</dbReference>
<organism evidence="3 4">
    <name type="scientific">Polarella glacialis</name>
    <name type="common">Dinoflagellate</name>
    <dbReference type="NCBI Taxonomy" id="89957"/>
    <lineage>
        <taxon>Eukaryota</taxon>
        <taxon>Sar</taxon>
        <taxon>Alveolata</taxon>
        <taxon>Dinophyceae</taxon>
        <taxon>Suessiales</taxon>
        <taxon>Suessiaceae</taxon>
        <taxon>Polarella</taxon>
    </lineage>
</organism>
<evidence type="ECO:0000313" key="3">
    <source>
        <dbReference type="EMBL" id="CAE8645551.1"/>
    </source>
</evidence>
<reference evidence="3" key="1">
    <citation type="submission" date="2021-02" db="EMBL/GenBank/DDBJ databases">
        <authorList>
            <person name="Dougan E. K."/>
            <person name="Rhodes N."/>
            <person name="Thang M."/>
            <person name="Chan C."/>
        </authorList>
    </citation>
    <scope>NUCLEOTIDE SEQUENCE</scope>
</reference>